<protein>
    <submittedName>
        <fullName evidence="1">Uncharacterized protein</fullName>
    </submittedName>
</protein>
<evidence type="ECO:0000313" key="1">
    <source>
        <dbReference type="EMBL" id="GAA3843739.1"/>
    </source>
</evidence>
<organism evidence="1 2">
    <name type="scientific">Sphaerisporangium flaviroseum</name>
    <dbReference type="NCBI Taxonomy" id="509199"/>
    <lineage>
        <taxon>Bacteria</taxon>
        <taxon>Bacillati</taxon>
        <taxon>Actinomycetota</taxon>
        <taxon>Actinomycetes</taxon>
        <taxon>Streptosporangiales</taxon>
        <taxon>Streptosporangiaceae</taxon>
        <taxon>Sphaerisporangium</taxon>
    </lineage>
</organism>
<sequence>MTRGPLVLVPSPVQLLFDVPKSVKLQAIELHDSFVSGGVRITLR</sequence>
<keyword evidence="2" id="KW-1185">Reference proteome</keyword>
<proteinExistence type="predicted"/>
<name>A0ABP7JG00_9ACTN</name>
<dbReference type="EMBL" id="BAAAZR010000059">
    <property type="protein sequence ID" value="GAA3843739.1"/>
    <property type="molecule type" value="Genomic_DNA"/>
</dbReference>
<evidence type="ECO:0000313" key="2">
    <source>
        <dbReference type="Proteomes" id="UP001500888"/>
    </source>
</evidence>
<reference evidence="2" key="1">
    <citation type="journal article" date="2019" name="Int. J. Syst. Evol. Microbiol.">
        <title>The Global Catalogue of Microorganisms (GCM) 10K type strain sequencing project: providing services to taxonomists for standard genome sequencing and annotation.</title>
        <authorList>
            <consortium name="The Broad Institute Genomics Platform"/>
            <consortium name="The Broad Institute Genome Sequencing Center for Infectious Disease"/>
            <person name="Wu L."/>
            <person name="Ma J."/>
        </authorList>
    </citation>
    <scope>NUCLEOTIDE SEQUENCE [LARGE SCALE GENOMIC DNA]</scope>
    <source>
        <strain evidence="2">JCM 16908</strain>
    </source>
</reference>
<gene>
    <name evidence="1" type="ORF">GCM10022226_78400</name>
</gene>
<comment type="caution">
    <text evidence="1">The sequence shown here is derived from an EMBL/GenBank/DDBJ whole genome shotgun (WGS) entry which is preliminary data.</text>
</comment>
<dbReference type="Proteomes" id="UP001500888">
    <property type="component" value="Unassembled WGS sequence"/>
</dbReference>
<accession>A0ABP7JG00</accession>